<protein>
    <submittedName>
        <fullName evidence="4">PF13196 family protein</fullName>
    </submittedName>
</protein>
<keyword evidence="5" id="KW-1185">Reference proteome</keyword>
<dbReference type="PATRIC" id="fig|1125712.3.peg.1120"/>
<keyword evidence="1" id="KW-0175">Coiled coil</keyword>
<feature type="transmembrane region" description="Helical" evidence="3">
    <location>
        <begin position="53"/>
        <end position="77"/>
    </location>
</feature>
<sequence>MARSGSTHFKVDQGEAPASQEGHPDSRRVYMPRRGAASPSSGRHGHGPRRRRTIAITVAGIVVVLLALVGLEAFALVRSAQKVRTDADAVLTAVDGLASAASSGDTDQIAPLASRIGSAAHEIQGEVQSPAWSVAAAIPGYGDDVRSVRALADTLVDVSDNAIMPLSQHADALDLKSLFSNGAINVDALQGLGTVMADASPVLDRATSTIDALPPAHLSQLDAAIAKLRTKVDAAKARLDSVQAILPYLPQMLGANGQTRTYLVVAQNNAELRASGGFPGSVGTLTVSDGVMRLGDFASLAGKEGLSLGATDEEIGTFGSSIGSRADAATLTPNFPRTATLLATAWQQMHHQAVDGVIGIDPVFLQRLLALTGPVTVADGTTLTGDNAARELENNVYLRYGNQNATEDSLFADAAATAFTSIMSNLGAAKATDLMDTLGQSAADGRLQVWMANEDEEQALVAVGASGGLSTDATKPVLGVYVNDVTWAKLAWYLDLRTTVGTATRNADGSTTYEVTTTLENTITDQIVASAPTYITGGNMQYKRSTGDMVSVLILVAPAGGTISDVRVDSPAFGVWHLPSLYGFDAWSSQVNTYPQETRTITYKVTTSPDAVADLAVRSTPTGQAMAS</sequence>
<dbReference type="STRING" id="1125712.HMPREF1316_2005"/>
<dbReference type="Pfam" id="PF13196">
    <property type="entry name" value="DUF4012"/>
    <property type="match status" value="1"/>
</dbReference>
<evidence type="ECO:0000256" key="1">
    <source>
        <dbReference type="SAM" id="Coils"/>
    </source>
</evidence>
<comment type="caution">
    <text evidence="4">The sequence shown here is derived from an EMBL/GenBank/DDBJ whole genome shotgun (WGS) entry which is preliminary data.</text>
</comment>
<accession>U2TQV3</accession>
<feature type="compositionally biased region" description="Low complexity" evidence="2">
    <location>
        <begin position="32"/>
        <end position="42"/>
    </location>
</feature>
<proteinExistence type="predicted"/>
<feature type="region of interest" description="Disordered" evidence="2">
    <location>
        <begin position="1"/>
        <end position="49"/>
    </location>
</feature>
<dbReference type="EMBL" id="AWEZ01000044">
    <property type="protein sequence ID" value="ERL08503.1"/>
    <property type="molecule type" value="Genomic_DNA"/>
</dbReference>
<dbReference type="Proteomes" id="UP000016638">
    <property type="component" value="Unassembled WGS sequence"/>
</dbReference>
<gene>
    <name evidence="4" type="ORF">HMPREF1316_2005</name>
</gene>
<reference evidence="4 5" key="1">
    <citation type="submission" date="2013-08" db="EMBL/GenBank/DDBJ databases">
        <authorList>
            <person name="Durkin A.S."/>
            <person name="Haft D.R."/>
            <person name="McCorrison J."/>
            <person name="Torralba M."/>
            <person name="Gillis M."/>
            <person name="Haft D.H."/>
            <person name="Methe B."/>
            <person name="Sutton G."/>
            <person name="Nelson K.E."/>
        </authorList>
    </citation>
    <scope>NUCLEOTIDE SEQUENCE [LARGE SCALE GENOMIC DNA]</scope>
    <source>
        <strain evidence="4 5">F0195</strain>
    </source>
</reference>
<evidence type="ECO:0000256" key="3">
    <source>
        <dbReference type="SAM" id="Phobius"/>
    </source>
</evidence>
<keyword evidence="3" id="KW-0472">Membrane</keyword>
<evidence type="ECO:0000313" key="4">
    <source>
        <dbReference type="EMBL" id="ERL08503.1"/>
    </source>
</evidence>
<evidence type="ECO:0000313" key="5">
    <source>
        <dbReference type="Proteomes" id="UP000016638"/>
    </source>
</evidence>
<dbReference type="InterPro" id="IPR025101">
    <property type="entry name" value="DUF4012"/>
</dbReference>
<name>U2TQV3_9ACTN</name>
<organism evidence="4 5">
    <name type="scientific">Olsenella profusa F0195</name>
    <dbReference type="NCBI Taxonomy" id="1125712"/>
    <lineage>
        <taxon>Bacteria</taxon>
        <taxon>Bacillati</taxon>
        <taxon>Actinomycetota</taxon>
        <taxon>Coriobacteriia</taxon>
        <taxon>Coriobacteriales</taxon>
        <taxon>Atopobiaceae</taxon>
        <taxon>Olsenella</taxon>
    </lineage>
</organism>
<feature type="coiled-coil region" evidence="1">
    <location>
        <begin position="218"/>
        <end position="245"/>
    </location>
</feature>
<dbReference type="RefSeq" id="WP_021726006.1">
    <property type="nucleotide sequence ID" value="NZ_AWEZ01000044.1"/>
</dbReference>
<dbReference type="AlphaFoldDB" id="U2TQV3"/>
<keyword evidence="3" id="KW-0812">Transmembrane</keyword>
<dbReference type="OrthoDB" id="3203519at2"/>
<keyword evidence="3" id="KW-1133">Transmembrane helix</keyword>
<evidence type="ECO:0000256" key="2">
    <source>
        <dbReference type="SAM" id="MobiDB-lite"/>
    </source>
</evidence>
<dbReference type="eggNOG" id="COG2959">
    <property type="taxonomic scope" value="Bacteria"/>
</dbReference>